<sequence>LENIFFKINPFTHNGKRRNFSAKWYDRYTWLEYSITMDAVFCHSCHHFNTDAKEDRFSKAGLRDWGHLGQFCIKHEASKAHAAAVARHKGFMEIKRAGKGDIIYQVTKDTQEHFTDLIERNRAHVKVIIDILLFCAKQGIALRGHKEDTESLNRGNFLELFKVLCKYDPEIKRRLDELPANAKMMSPDIQNDILETAASLLRRKIRAELHAQADTYYAILADEYKDLSKKELIAVCVRYIFNGNLRERAVGFVATDDMTSSGIAGKILEVLETLHLDPELCVGFSFDGAAVMSGGRTGVQVLLKKTFPHAVYVHCHSHRLNLVLSTASKVSPTVVTFFDVINSLHHFMTGANRHARFLQIQKELHPDKPCLELVHSTDIRWSSKSESVSRVLKLYDVILETLSEFAEGSDQTKIDAESLLQQIQTKRFIFLLVAFSKLFSASEFVTKGLQSLSVSVTDSVHMIEGLKETFTTFRNNSDGEFERIIGLTDDVMKKNDVHNWDIVGARNKKLPARLSDSHVTSTVGRCAPIRSDLDLQSLWISILDRQLMELNNRFQNDSYGIMKAAASLLPGSDAFGQLEILQVPSKHYGLGVEGPEFTVFVQLLKRKVDGGHLYPSLIEVLDSCEKDVFPNMNSLLRVLMTLPVTSCSVERLFSAVNRIKSSNRPMVLYLIRKSIRDSNSFLFNTVLLLDVQSKIVC</sequence>
<evidence type="ECO:0000259" key="1">
    <source>
        <dbReference type="SMART" id="SM00597"/>
    </source>
</evidence>
<dbReference type="SUPFAM" id="SSF53098">
    <property type="entry name" value="Ribonuclease H-like"/>
    <property type="match status" value="1"/>
</dbReference>
<dbReference type="InterPro" id="IPR008906">
    <property type="entry name" value="HATC_C_dom"/>
</dbReference>
<evidence type="ECO:0000313" key="2">
    <source>
        <dbReference type="Ensembl" id="ENSCCRP00010090297.1"/>
    </source>
</evidence>
<dbReference type="InterPro" id="IPR012337">
    <property type="entry name" value="RNaseH-like_sf"/>
</dbReference>
<dbReference type="InterPro" id="IPR006580">
    <property type="entry name" value="Znf_TTF"/>
</dbReference>
<feature type="domain" description="TTF-type" evidence="1">
    <location>
        <begin position="16"/>
        <end position="108"/>
    </location>
</feature>
<keyword evidence="3" id="KW-1185">Reference proteome</keyword>
<reference evidence="2" key="1">
    <citation type="submission" date="2025-08" db="UniProtKB">
        <authorList>
            <consortium name="Ensembl"/>
        </authorList>
    </citation>
    <scope>IDENTIFICATION</scope>
</reference>
<dbReference type="Ensembl" id="ENSCCRT00010100144.1">
    <property type="protein sequence ID" value="ENSCCRP00010090297.1"/>
    <property type="gene ID" value="ENSCCRG00010039486.1"/>
</dbReference>
<dbReference type="InterPro" id="IPR025398">
    <property type="entry name" value="DUF4371"/>
</dbReference>
<dbReference type="Pfam" id="PF05699">
    <property type="entry name" value="Dimer_Tnp_hAT"/>
    <property type="match status" value="1"/>
</dbReference>
<dbReference type="GO" id="GO:0046983">
    <property type="term" value="F:protein dimerization activity"/>
    <property type="evidence" value="ECO:0007669"/>
    <property type="project" value="InterPro"/>
</dbReference>
<dbReference type="AlphaFoldDB" id="A0A8C1R692"/>
<dbReference type="SMART" id="SM00597">
    <property type="entry name" value="ZnF_TTF"/>
    <property type="match status" value="1"/>
</dbReference>
<reference evidence="2" key="2">
    <citation type="submission" date="2025-09" db="UniProtKB">
        <authorList>
            <consortium name="Ensembl"/>
        </authorList>
    </citation>
    <scope>IDENTIFICATION</scope>
</reference>
<organism evidence="2 3">
    <name type="scientific">Cyprinus carpio</name>
    <name type="common">Common carp</name>
    <dbReference type="NCBI Taxonomy" id="7962"/>
    <lineage>
        <taxon>Eukaryota</taxon>
        <taxon>Metazoa</taxon>
        <taxon>Chordata</taxon>
        <taxon>Craniata</taxon>
        <taxon>Vertebrata</taxon>
        <taxon>Euteleostomi</taxon>
        <taxon>Actinopterygii</taxon>
        <taxon>Neopterygii</taxon>
        <taxon>Teleostei</taxon>
        <taxon>Ostariophysi</taxon>
        <taxon>Cypriniformes</taxon>
        <taxon>Cyprinidae</taxon>
        <taxon>Cyprininae</taxon>
        <taxon>Cyprinus</taxon>
    </lineage>
</organism>
<dbReference type="PANTHER" id="PTHR45749">
    <property type="match status" value="1"/>
</dbReference>
<proteinExistence type="predicted"/>
<dbReference type="Pfam" id="PF14291">
    <property type="entry name" value="DUF4371"/>
    <property type="match status" value="1"/>
</dbReference>
<dbReference type="PANTHER" id="PTHR45749:SF37">
    <property type="entry name" value="OS05G0311600 PROTEIN"/>
    <property type="match status" value="1"/>
</dbReference>
<dbReference type="Proteomes" id="UP000694427">
    <property type="component" value="Unplaced"/>
</dbReference>
<accession>A0A8C1R692</accession>
<protein>
    <recommendedName>
        <fullName evidence="1">TTF-type domain-containing protein</fullName>
    </recommendedName>
</protein>
<evidence type="ECO:0000313" key="3">
    <source>
        <dbReference type="Proteomes" id="UP000694427"/>
    </source>
</evidence>
<name>A0A8C1R692_CYPCA</name>